<organism evidence="1 2">
    <name type="scientific">Thioclava electrotropha</name>
    <dbReference type="NCBI Taxonomy" id="1549850"/>
    <lineage>
        <taxon>Bacteria</taxon>
        <taxon>Pseudomonadati</taxon>
        <taxon>Pseudomonadota</taxon>
        <taxon>Alphaproteobacteria</taxon>
        <taxon>Rhodobacterales</taxon>
        <taxon>Paracoccaceae</taxon>
        <taxon>Thioclava</taxon>
    </lineage>
</organism>
<dbReference type="EMBL" id="CP053562">
    <property type="protein sequence ID" value="QPZ91784.1"/>
    <property type="molecule type" value="Genomic_DNA"/>
</dbReference>
<accession>A0ABX6YWX6</accession>
<reference evidence="1 2" key="1">
    <citation type="submission" date="2020-05" db="EMBL/GenBank/DDBJ databases">
        <title>Thioclava electrotropha strain Elox9 finished genome.</title>
        <authorList>
            <person name="Rowe A.R."/>
            <person name="Wilbanks E.G."/>
        </authorList>
    </citation>
    <scope>NUCLEOTIDE SEQUENCE [LARGE SCALE GENOMIC DNA]</scope>
    <source>
        <strain evidence="1 2">Elox9</strain>
    </source>
</reference>
<keyword evidence="2" id="KW-1185">Reference proteome</keyword>
<dbReference type="Proteomes" id="UP000192422">
    <property type="component" value="Chromosome"/>
</dbReference>
<name>A0ABX6YWX6_9RHOB</name>
<proteinExistence type="predicted"/>
<dbReference type="RefSeq" id="WP_133051984.1">
    <property type="nucleotide sequence ID" value="NZ_CP053562.1"/>
</dbReference>
<evidence type="ECO:0000313" key="2">
    <source>
        <dbReference type="Proteomes" id="UP000192422"/>
    </source>
</evidence>
<gene>
    <name evidence="1" type="ORF">AKL02_013380</name>
</gene>
<protein>
    <submittedName>
        <fullName evidence="1">Uncharacterized protein</fullName>
    </submittedName>
</protein>
<evidence type="ECO:0000313" key="1">
    <source>
        <dbReference type="EMBL" id="QPZ91784.1"/>
    </source>
</evidence>
<sequence>MKKVDLEVTGSRLVIDFAHTDLNTETLLERAEEVLPLLIALISADDTLCRLTDEELAERDRAWQAMDLMCQAATQSATRRAELLEAIASGRESIAAHGFPEFSGEKSVDV</sequence>